<dbReference type="Proteomes" id="UP000075391">
    <property type="component" value="Unassembled WGS sequence"/>
</dbReference>
<dbReference type="OrthoDB" id="283514at2"/>
<gene>
    <name evidence="1" type="ORF">AZI85_15445</name>
</gene>
<proteinExistence type="predicted"/>
<reference evidence="1 2" key="1">
    <citation type="submission" date="2016-03" db="EMBL/GenBank/DDBJ databases">
        <authorList>
            <person name="Ploux O."/>
        </authorList>
    </citation>
    <scope>NUCLEOTIDE SEQUENCE [LARGE SCALE GENOMIC DNA]</scope>
    <source>
        <strain evidence="1 2">BER2</strain>
    </source>
</reference>
<dbReference type="PANTHER" id="PTHR40045">
    <property type="entry name" value="YCGG FAMILY PROTEIN"/>
    <property type="match status" value="1"/>
</dbReference>
<evidence type="ECO:0000313" key="1">
    <source>
        <dbReference type="EMBL" id="KYG70082.1"/>
    </source>
</evidence>
<sequence>MDISQVESDIHNLISQKNYPCIAAVQALFKKELIFDTYSSFGSGESARTLAANLIAFKEKQRSQKIQNLTYFAIFPQDSVNSEEEFETKLWNELSAMWNHPDIAGSWDPTFSDNPEDKNFCFSLDGSAYFVVGLHPLSSRLSRRLPYPALVFNLYSQFHELQEQGLYQPMIKLNRQRDERFQGSVNPMAELHNDVWEAIQFSGRANSSDWKCPFTKGLVGLAKKALSRV</sequence>
<dbReference type="InterPro" id="IPR014988">
    <property type="entry name" value="Uncharacterised_YqcI/YcgG"/>
</dbReference>
<evidence type="ECO:0008006" key="3">
    <source>
        <dbReference type="Google" id="ProtNLM"/>
    </source>
</evidence>
<accession>A0A150WUW1</accession>
<evidence type="ECO:0000313" key="2">
    <source>
        <dbReference type="Proteomes" id="UP000075391"/>
    </source>
</evidence>
<dbReference type="RefSeq" id="WP_063242996.1">
    <property type="nucleotide sequence ID" value="NZ_LUKF01000003.1"/>
</dbReference>
<protein>
    <recommendedName>
        <fullName evidence="3">YqcI/YcgG family protein</fullName>
    </recommendedName>
</protein>
<dbReference type="NCBIfam" id="NF041366">
    <property type="entry name" value="GntA_guanitoxin"/>
    <property type="match status" value="1"/>
</dbReference>
<dbReference type="AlphaFoldDB" id="A0A150WUW1"/>
<dbReference type="PANTHER" id="PTHR40045:SF1">
    <property type="entry name" value="YQCI_YCGG FAMILY PROTEIN"/>
    <property type="match status" value="1"/>
</dbReference>
<name>A0A150WUW1_BDEBC</name>
<dbReference type="Pfam" id="PF08892">
    <property type="entry name" value="YqcI_YcgG"/>
    <property type="match status" value="1"/>
</dbReference>
<comment type="caution">
    <text evidence="1">The sequence shown here is derived from an EMBL/GenBank/DDBJ whole genome shotgun (WGS) entry which is preliminary data.</text>
</comment>
<organism evidence="1 2">
    <name type="scientific">Bdellovibrio bacteriovorus</name>
    <dbReference type="NCBI Taxonomy" id="959"/>
    <lineage>
        <taxon>Bacteria</taxon>
        <taxon>Pseudomonadati</taxon>
        <taxon>Bdellovibrionota</taxon>
        <taxon>Bdellovibrionia</taxon>
        <taxon>Bdellovibrionales</taxon>
        <taxon>Pseudobdellovibrionaceae</taxon>
        <taxon>Bdellovibrio</taxon>
    </lineage>
</organism>
<dbReference type="EMBL" id="LUKF01000003">
    <property type="protein sequence ID" value="KYG70082.1"/>
    <property type="molecule type" value="Genomic_DNA"/>
</dbReference>